<sequence>MENGTRKGGNVGERASISTKDDGFFSNKILSRNYSAGYSSRIYYRSPEGVPFNWEMQPGTPKDPPKEDNLPPLSPPPAILSLGLPKPCINVEEPKPPRLLRFKFWKQREKGDRTKKLQMEPKASSDRLDAAESEKYFEICSCDGEATASPPLASTSSSSSSISLSNPHSAPQSCLGGPTRDSLHGSYGCGPWKFSWVIVRAARRQ</sequence>
<feature type="region of interest" description="Disordered" evidence="1">
    <location>
        <begin position="148"/>
        <end position="177"/>
    </location>
</feature>
<dbReference type="EMBL" id="BPVZ01000220">
    <property type="protein sequence ID" value="GKV47033.1"/>
    <property type="molecule type" value="Genomic_DNA"/>
</dbReference>
<proteinExistence type="predicted"/>
<organism evidence="2 3">
    <name type="scientific">Rubroshorea leprosula</name>
    <dbReference type="NCBI Taxonomy" id="152421"/>
    <lineage>
        <taxon>Eukaryota</taxon>
        <taxon>Viridiplantae</taxon>
        <taxon>Streptophyta</taxon>
        <taxon>Embryophyta</taxon>
        <taxon>Tracheophyta</taxon>
        <taxon>Spermatophyta</taxon>
        <taxon>Magnoliopsida</taxon>
        <taxon>eudicotyledons</taxon>
        <taxon>Gunneridae</taxon>
        <taxon>Pentapetalae</taxon>
        <taxon>rosids</taxon>
        <taxon>malvids</taxon>
        <taxon>Malvales</taxon>
        <taxon>Dipterocarpaceae</taxon>
        <taxon>Rubroshorea</taxon>
    </lineage>
</organism>
<dbReference type="Proteomes" id="UP001054252">
    <property type="component" value="Unassembled WGS sequence"/>
</dbReference>
<feature type="compositionally biased region" description="Low complexity" evidence="1">
    <location>
        <begin position="148"/>
        <end position="171"/>
    </location>
</feature>
<feature type="region of interest" description="Disordered" evidence="1">
    <location>
        <begin position="52"/>
        <end position="81"/>
    </location>
</feature>
<accession>A0AAV5MAY1</accession>
<evidence type="ECO:0000313" key="3">
    <source>
        <dbReference type="Proteomes" id="UP001054252"/>
    </source>
</evidence>
<keyword evidence="3" id="KW-1185">Reference proteome</keyword>
<evidence type="ECO:0000256" key="1">
    <source>
        <dbReference type="SAM" id="MobiDB-lite"/>
    </source>
</evidence>
<gene>
    <name evidence="2" type="ORF">SLEP1_g53974</name>
</gene>
<dbReference type="PANTHER" id="PTHR33257">
    <property type="entry name" value="OS05G0165500 PROTEIN"/>
    <property type="match status" value="1"/>
</dbReference>
<protein>
    <submittedName>
        <fullName evidence="2">Uncharacterized protein</fullName>
    </submittedName>
</protein>
<dbReference type="AlphaFoldDB" id="A0AAV5MAY1"/>
<reference evidence="2 3" key="1">
    <citation type="journal article" date="2021" name="Commun. Biol.">
        <title>The genome of Shorea leprosula (Dipterocarpaceae) highlights the ecological relevance of drought in aseasonal tropical rainforests.</title>
        <authorList>
            <person name="Ng K.K.S."/>
            <person name="Kobayashi M.J."/>
            <person name="Fawcett J.A."/>
            <person name="Hatakeyama M."/>
            <person name="Paape T."/>
            <person name="Ng C.H."/>
            <person name="Ang C.C."/>
            <person name="Tnah L.H."/>
            <person name="Lee C.T."/>
            <person name="Nishiyama T."/>
            <person name="Sese J."/>
            <person name="O'Brien M.J."/>
            <person name="Copetti D."/>
            <person name="Mohd Noor M.I."/>
            <person name="Ong R.C."/>
            <person name="Putra M."/>
            <person name="Sireger I.Z."/>
            <person name="Indrioko S."/>
            <person name="Kosugi Y."/>
            <person name="Izuno A."/>
            <person name="Isagi Y."/>
            <person name="Lee S.L."/>
            <person name="Shimizu K.K."/>
        </authorList>
    </citation>
    <scope>NUCLEOTIDE SEQUENCE [LARGE SCALE GENOMIC DNA]</scope>
    <source>
        <strain evidence="2">214</strain>
    </source>
</reference>
<evidence type="ECO:0000313" key="2">
    <source>
        <dbReference type="EMBL" id="GKV47033.1"/>
    </source>
</evidence>
<comment type="caution">
    <text evidence="2">The sequence shown here is derived from an EMBL/GenBank/DDBJ whole genome shotgun (WGS) entry which is preliminary data.</text>
</comment>
<dbReference type="PANTHER" id="PTHR33257:SF6">
    <property type="entry name" value="OXYSTEROL-BINDING 4B-LIKE PROTEIN"/>
    <property type="match status" value="1"/>
</dbReference>
<name>A0AAV5MAY1_9ROSI</name>